<evidence type="ECO:0000313" key="3">
    <source>
        <dbReference type="Proteomes" id="UP001054945"/>
    </source>
</evidence>
<dbReference type="Proteomes" id="UP001054945">
    <property type="component" value="Unassembled WGS sequence"/>
</dbReference>
<feature type="transmembrane region" description="Helical" evidence="1">
    <location>
        <begin position="20"/>
        <end position="38"/>
    </location>
</feature>
<dbReference type="EMBL" id="BPLR01000553">
    <property type="protein sequence ID" value="GIY95593.1"/>
    <property type="molecule type" value="Genomic_DNA"/>
</dbReference>
<accession>A0AAV4XLN1</accession>
<feature type="transmembrane region" description="Helical" evidence="1">
    <location>
        <begin position="50"/>
        <end position="69"/>
    </location>
</feature>
<sequence length="233" mass="26510">MIDAAKSPQLENIDFYLNKWISSGFAAVLKPNLLFFIWDQLFLNKWENKIFQDICLAFLGLLKPWFMIAKIEMIFIRKKDFIEVSHLNRNIKFNSSDPIPKPPSPKPIIVPKPAVPLPSPPPPPLPKLPDPKPVKPPPKLIPKFIPWVPYNKEKTKEIASVKSKVDLPFDLYVDSVRFVPDNATIIKVTGKVLNMYLGQKEKSIKFQVYPELGSFGDIQNSVSGKLSISKAFQ</sequence>
<keyword evidence="3" id="KW-1185">Reference proteome</keyword>
<keyword evidence="1" id="KW-0472">Membrane</keyword>
<name>A0AAV4XLN1_CAEEX</name>
<evidence type="ECO:0000313" key="2">
    <source>
        <dbReference type="EMBL" id="GIY95593.1"/>
    </source>
</evidence>
<keyword evidence="1" id="KW-1133">Transmembrane helix</keyword>
<evidence type="ECO:0000256" key="1">
    <source>
        <dbReference type="SAM" id="Phobius"/>
    </source>
</evidence>
<comment type="caution">
    <text evidence="2">The sequence shown here is derived from an EMBL/GenBank/DDBJ whole genome shotgun (WGS) entry which is preliminary data.</text>
</comment>
<proteinExistence type="predicted"/>
<dbReference type="AlphaFoldDB" id="A0AAV4XLN1"/>
<protein>
    <submittedName>
        <fullName evidence="2">Uncharacterized protein</fullName>
    </submittedName>
</protein>
<organism evidence="2 3">
    <name type="scientific">Caerostris extrusa</name>
    <name type="common">Bark spider</name>
    <name type="synonym">Caerostris bankana</name>
    <dbReference type="NCBI Taxonomy" id="172846"/>
    <lineage>
        <taxon>Eukaryota</taxon>
        <taxon>Metazoa</taxon>
        <taxon>Ecdysozoa</taxon>
        <taxon>Arthropoda</taxon>
        <taxon>Chelicerata</taxon>
        <taxon>Arachnida</taxon>
        <taxon>Araneae</taxon>
        <taxon>Araneomorphae</taxon>
        <taxon>Entelegynae</taxon>
        <taxon>Araneoidea</taxon>
        <taxon>Araneidae</taxon>
        <taxon>Caerostris</taxon>
    </lineage>
</organism>
<reference evidence="2 3" key="1">
    <citation type="submission" date="2021-06" db="EMBL/GenBank/DDBJ databases">
        <title>Caerostris extrusa draft genome.</title>
        <authorList>
            <person name="Kono N."/>
            <person name="Arakawa K."/>
        </authorList>
    </citation>
    <scope>NUCLEOTIDE SEQUENCE [LARGE SCALE GENOMIC DNA]</scope>
</reference>
<keyword evidence="1" id="KW-0812">Transmembrane</keyword>
<gene>
    <name evidence="2" type="primary">X975_21456</name>
    <name evidence="2" type="ORF">CEXT_464971</name>
</gene>